<dbReference type="InterPro" id="IPR014757">
    <property type="entry name" value="Tscrpt_reg_IclR_C"/>
</dbReference>
<dbReference type="Proteomes" id="UP001216253">
    <property type="component" value="Unassembled WGS sequence"/>
</dbReference>
<dbReference type="Pfam" id="PF01614">
    <property type="entry name" value="IclR_C"/>
    <property type="match status" value="1"/>
</dbReference>
<dbReference type="RefSeq" id="WP_275230032.1">
    <property type="nucleotide sequence ID" value="NZ_JARESE010000069.1"/>
</dbReference>
<dbReference type="SUPFAM" id="SSF46785">
    <property type="entry name" value="Winged helix' DNA-binding domain"/>
    <property type="match status" value="1"/>
</dbReference>
<organism evidence="6 7">
    <name type="scientific">Novosphingobium album</name>
    <name type="common">ex Liu et al. 2023</name>
    <dbReference type="NCBI Taxonomy" id="3031130"/>
    <lineage>
        <taxon>Bacteria</taxon>
        <taxon>Pseudomonadati</taxon>
        <taxon>Pseudomonadota</taxon>
        <taxon>Alphaproteobacteria</taxon>
        <taxon>Sphingomonadales</taxon>
        <taxon>Sphingomonadaceae</taxon>
        <taxon>Novosphingobium</taxon>
    </lineage>
</organism>
<evidence type="ECO:0000256" key="1">
    <source>
        <dbReference type="ARBA" id="ARBA00023015"/>
    </source>
</evidence>
<dbReference type="SUPFAM" id="SSF55781">
    <property type="entry name" value="GAF domain-like"/>
    <property type="match status" value="1"/>
</dbReference>
<keyword evidence="1" id="KW-0805">Transcription regulation</keyword>
<dbReference type="Gene3D" id="1.10.10.10">
    <property type="entry name" value="Winged helix-like DNA-binding domain superfamily/Winged helix DNA-binding domain"/>
    <property type="match status" value="1"/>
</dbReference>
<feature type="domain" description="IclR-ED" evidence="5">
    <location>
        <begin position="82"/>
        <end position="265"/>
    </location>
</feature>
<dbReference type="PROSITE" id="PS51077">
    <property type="entry name" value="HTH_ICLR"/>
    <property type="match status" value="1"/>
</dbReference>
<dbReference type="InterPro" id="IPR036390">
    <property type="entry name" value="WH_DNA-bd_sf"/>
</dbReference>
<dbReference type="Gene3D" id="3.30.450.40">
    <property type="match status" value="1"/>
</dbReference>
<feature type="domain" description="HTH iclR-type" evidence="4">
    <location>
        <begin position="18"/>
        <end position="78"/>
    </location>
</feature>
<keyword evidence="2" id="KW-0238">DNA-binding</keyword>
<proteinExistence type="predicted"/>
<evidence type="ECO:0000259" key="5">
    <source>
        <dbReference type="PROSITE" id="PS51078"/>
    </source>
</evidence>
<dbReference type="InterPro" id="IPR005471">
    <property type="entry name" value="Tscrpt_reg_IclR_N"/>
</dbReference>
<evidence type="ECO:0000256" key="2">
    <source>
        <dbReference type="ARBA" id="ARBA00023125"/>
    </source>
</evidence>
<comment type="caution">
    <text evidence="6">The sequence shown here is derived from an EMBL/GenBank/DDBJ whole genome shotgun (WGS) entry which is preliminary data.</text>
</comment>
<accession>A0ABT5WVG6</accession>
<dbReference type="PANTHER" id="PTHR30136">
    <property type="entry name" value="HELIX-TURN-HELIX TRANSCRIPTIONAL REGULATOR, ICLR FAMILY"/>
    <property type="match status" value="1"/>
</dbReference>
<keyword evidence="7" id="KW-1185">Reference proteome</keyword>
<dbReference type="EMBL" id="JARESE010000069">
    <property type="protein sequence ID" value="MDE8653911.1"/>
    <property type="molecule type" value="Genomic_DNA"/>
</dbReference>
<sequence>MSEVGENSRDGEWLTAGPRAILRVPEVLMAVASELEGCSFTELRDRLELPKSSLHRLLRTLEHGGYLHQKSGCYVLGPQAEQLARKLSQALPTEDLPATSRPTIEWLARETGESVMLGVPTRDGNEIFYVEVINSATPLRFTVPLGHKRPLYAAASGQVVLAHRSREELTRYLAETEFQQLTRETLSREQLLAQLARVRERGVVLDRNGSFMGASAVASPCCDKNGDVKSAISIAGPTERIEQALDHLFRLSLEAGEKISRLLGYTGPYPPRV</sequence>
<evidence type="ECO:0000259" key="4">
    <source>
        <dbReference type="PROSITE" id="PS51077"/>
    </source>
</evidence>
<dbReference type="InterPro" id="IPR029016">
    <property type="entry name" value="GAF-like_dom_sf"/>
</dbReference>
<dbReference type="SMART" id="SM00346">
    <property type="entry name" value="HTH_ICLR"/>
    <property type="match status" value="1"/>
</dbReference>
<protein>
    <submittedName>
        <fullName evidence="6">IclR family transcriptional regulator</fullName>
    </submittedName>
</protein>
<dbReference type="PANTHER" id="PTHR30136:SF35">
    <property type="entry name" value="HTH-TYPE TRANSCRIPTIONAL REGULATOR RV1719"/>
    <property type="match status" value="1"/>
</dbReference>
<evidence type="ECO:0000313" key="6">
    <source>
        <dbReference type="EMBL" id="MDE8653911.1"/>
    </source>
</evidence>
<evidence type="ECO:0000256" key="3">
    <source>
        <dbReference type="ARBA" id="ARBA00023163"/>
    </source>
</evidence>
<dbReference type="InterPro" id="IPR050707">
    <property type="entry name" value="HTH_MetabolicPath_Reg"/>
</dbReference>
<evidence type="ECO:0000313" key="7">
    <source>
        <dbReference type="Proteomes" id="UP001216253"/>
    </source>
</evidence>
<name>A0ABT5WVG6_9SPHN</name>
<keyword evidence="3" id="KW-0804">Transcription</keyword>
<reference evidence="6 7" key="1">
    <citation type="submission" date="2023-03" db="EMBL/GenBank/DDBJ databases">
        <title>NovoSphingobium album sp. nov. isolated from polycyclic aromatic hydrocarbons- and heavy-metal polluted soil.</title>
        <authorList>
            <person name="Liu Z."/>
            <person name="Wang K."/>
        </authorList>
    </citation>
    <scope>NUCLEOTIDE SEQUENCE [LARGE SCALE GENOMIC DNA]</scope>
    <source>
        <strain evidence="6 7">H3SJ31-1</strain>
    </source>
</reference>
<dbReference type="PROSITE" id="PS51078">
    <property type="entry name" value="ICLR_ED"/>
    <property type="match status" value="1"/>
</dbReference>
<dbReference type="InterPro" id="IPR036388">
    <property type="entry name" value="WH-like_DNA-bd_sf"/>
</dbReference>
<gene>
    <name evidence="6" type="ORF">PYV00_19655</name>
</gene>
<dbReference type="Pfam" id="PF09339">
    <property type="entry name" value="HTH_IclR"/>
    <property type="match status" value="1"/>
</dbReference>